<dbReference type="Proteomes" id="UP000600365">
    <property type="component" value="Unassembled WGS sequence"/>
</dbReference>
<organism evidence="1 2">
    <name type="scientific">Streptomyces albiflavescens</name>
    <dbReference type="NCBI Taxonomy" id="1623582"/>
    <lineage>
        <taxon>Bacteria</taxon>
        <taxon>Bacillati</taxon>
        <taxon>Actinomycetota</taxon>
        <taxon>Actinomycetes</taxon>
        <taxon>Kitasatosporales</taxon>
        <taxon>Streptomycetaceae</taxon>
        <taxon>Streptomyces</taxon>
    </lineage>
</organism>
<reference evidence="1 2" key="1">
    <citation type="journal article" date="2014" name="Int. J. Syst. Evol. Microbiol.">
        <title>Complete genome sequence of Corynebacterium casei LMG S-19264T (=DSM 44701T), isolated from a smear-ripened cheese.</title>
        <authorList>
            <consortium name="US DOE Joint Genome Institute (JGI-PGF)"/>
            <person name="Walter F."/>
            <person name="Albersmeier A."/>
            <person name="Kalinowski J."/>
            <person name="Ruckert C."/>
        </authorList>
    </citation>
    <scope>NUCLEOTIDE SEQUENCE [LARGE SCALE GENOMIC DNA]</scope>
    <source>
        <strain evidence="1 2">CGMCC 4.7111</strain>
    </source>
</reference>
<keyword evidence="2" id="KW-1185">Reference proteome</keyword>
<proteinExistence type="predicted"/>
<gene>
    <name evidence="1" type="ORF">GCM10011579_007280</name>
</gene>
<dbReference type="AlphaFoldDB" id="A0A917XTB1"/>
<evidence type="ECO:0000313" key="1">
    <source>
        <dbReference type="EMBL" id="GGN51439.1"/>
    </source>
</evidence>
<sequence>MLMVPRPWLAVLHSSGPERFRTGSRTGSTGLGVTIAVGQARLLGPRLTFRNLPAGGAEAELQLMDAPRTGPEDSPPGP</sequence>
<accession>A0A917XTB1</accession>
<dbReference type="InterPro" id="IPR036890">
    <property type="entry name" value="HATPase_C_sf"/>
</dbReference>
<name>A0A917XTB1_9ACTN</name>
<comment type="caution">
    <text evidence="1">The sequence shown here is derived from an EMBL/GenBank/DDBJ whole genome shotgun (WGS) entry which is preliminary data.</text>
</comment>
<evidence type="ECO:0000313" key="2">
    <source>
        <dbReference type="Proteomes" id="UP000600365"/>
    </source>
</evidence>
<protein>
    <recommendedName>
        <fullName evidence="3">Histidine kinase</fullName>
    </recommendedName>
</protein>
<dbReference type="SUPFAM" id="SSF55874">
    <property type="entry name" value="ATPase domain of HSP90 chaperone/DNA topoisomerase II/histidine kinase"/>
    <property type="match status" value="1"/>
</dbReference>
<dbReference type="EMBL" id="BMMM01000001">
    <property type="protein sequence ID" value="GGN51439.1"/>
    <property type="molecule type" value="Genomic_DNA"/>
</dbReference>
<evidence type="ECO:0008006" key="3">
    <source>
        <dbReference type="Google" id="ProtNLM"/>
    </source>
</evidence>